<evidence type="ECO:0000313" key="6">
    <source>
        <dbReference type="Proteomes" id="UP000287766"/>
    </source>
</evidence>
<feature type="domain" description="CzcB-like barrel-sandwich hybrid" evidence="4">
    <location>
        <begin position="44"/>
        <end position="177"/>
    </location>
</feature>
<keyword evidence="2" id="KW-0175">Coiled coil</keyword>
<protein>
    <submittedName>
        <fullName evidence="5">Efflux RND transporter periplasmic adaptor subunit</fullName>
    </submittedName>
</protein>
<organism evidence="5 6">
    <name type="scientific">Pseudidiomarina aestuarii</name>
    <dbReference type="NCBI Taxonomy" id="624146"/>
    <lineage>
        <taxon>Bacteria</taxon>
        <taxon>Pseudomonadati</taxon>
        <taxon>Pseudomonadota</taxon>
        <taxon>Gammaproteobacteria</taxon>
        <taxon>Alteromonadales</taxon>
        <taxon>Idiomarinaceae</taxon>
        <taxon>Pseudidiomarina</taxon>
    </lineage>
</organism>
<evidence type="ECO:0000256" key="1">
    <source>
        <dbReference type="ARBA" id="ARBA00009477"/>
    </source>
</evidence>
<dbReference type="SUPFAM" id="SSF111369">
    <property type="entry name" value="HlyD-like secretion proteins"/>
    <property type="match status" value="1"/>
</dbReference>
<evidence type="ECO:0000256" key="3">
    <source>
        <dbReference type="SAM" id="SignalP"/>
    </source>
</evidence>
<dbReference type="Proteomes" id="UP000287766">
    <property type="component" value="Unassembled WGS sequence"/>
</dbReference>
<dbReference type="EMBL" id="PIPR01000002">
    <property type="protein sequence ID" value="RUO39406.1"/>
    <property type="molecule type" value="Genomic_DNA"/>
</dbReference>
<evidence type="ECO:0000259" key="4">
    <source>
        <dbReference type="Pfam" id="PF25973"/>
    </source>
</evidence>
<dbReference type="Gene3D" id="2.40.30.170">
    <property type="match status" value="1"/>
</dbReference>
<dbReference type="AlphaFoldDB" id="A0A7Z6ZS60"/>
<dbReference type="InterPro" id="IPR058647">
    <property type="entry name" value="BSH_CzcB-like"/>
</dbReference>
<dbReference type="PANTHER" id="PTHR30469:SF18">
    <property type="entry name" value="RESISTANCE-NODULATION-CELL DIVISION (RND) EFFLUX MEMBRANE FUSION PROTEIN-RELATED"/>
    <property type="match status" value="1"/>
</dbReference>
<comment type="similarity">
    <text evidence="1">Belongs to the membrane fusion protein (MFP) (TC 8.A.1) family.</text>
</comment>
<dbReference type="NCBIfam" id="TIGR01730">
    <property type="entry name" value="RND_mfp"/>
    <property type="match status" value="1"/>
</dbReference>
<keyword evidence="3" id="KW-0732">Signal</keyword>
<dbReference type="GO" id="GO:0015562">
    <property type="term" value="F:efflux transmembrane transporter activity"/>
    <property type="evidence" value="ECO:0007669"/>
    <property type="project" value="TreeGrafter"/>
</dbReference>
<dbReference type="Gene3D" id="2.40.420.20">
    <property type="match status" value="1"/>
</dbReference>
<dbReference type="RefSeq" id="WP_169931082.1">
    <property type="nucleotide sequence ID" value="NZ_PIPR01000002.1"/>
</dbReference>
<dbReference type="Pfam" id="PF25973">
    <property type="entry name" value="BSH_CzcB"/>
    <property type="match status" value="1"/>
</dbReference>
<dbReference type="Gene3D" id="2.40.50.100">
    <property type="match status" value="1"/>
</dbReference>
<comment type="caution">
    <text evidence="5">The sequence shown here is derived from an EMBL/GenBank/DDBJ whole genome shotgun (WGS) entry which is preliminary data.</text>
</comment>
<gene>
    <name evidence="5" type="ORF">CWE22_08865</name>
</gene>
<feature type="signal peptide" evidence="3">
    <location>
        <begin position="1"/>
        <end position="18"/>
    </location>
</feature>
<proteinExistence type="inferred from homology"/>
<keyword evidence="6" id="KW-1185">Reference proteome</keyword>
<dbReference type="Gene3D" id="1.10.287.470">
    <property type="entry name" value="Helix hairpin bin"/>
    <property type="match status" value="1"/>
</dbReference>
<dbReference type="GO" id="GO:1990281">
    <property type="term" value="C:efflux pump complex"/>
    <property type="evidence" value="ECO:0007669"/>
    <property type="project" value="TreeGrafter"/>
</dbReference>
<name>A0A7Z6ZS60_9GAMM</name>
<dbReference type="InterPro" id="IPR006143">
    <property type="entry name" value="RND_pump_MFP"/>
</dbReference>
<evidence type="ECO:0000313" key="5">
    <source>
        <dbReference type="EMBL" id="RUO39406.1"/>
    </source>
</evidence>
<sequence length="316" mass="33693">MRLFTVLSLILLVAPLQAAETTVQKNTVESFVRLQGIVEATNAATVSAQTSGRVEQVLVDIGDVVEPGATIVTITSTEQYQAVAQALAQESAAQATLVAAQREYDRISSIVADGLLPKAELDRVEAALRNAQSQVKATQAAVTRAREQLSYSSVKAPYGGVVSERLVEPGEAVQPGTPLMSGFDPTTLRIHVDVPMTLARAVGRFASARIQTQDGWVEPTQFKLFPTVDAASASVRLRLTLPADLQLLPGQWLGVSVKTGEYQGLSVPVEAITQQGELTLVKLASGDWRAVRVAEPYNGRVEILSGLSAGEVISYE</sequence>
<feature type="chain" id="PRO_5030872225" evidence="3">
    <location>
        <begin position="19"/>
        <end position="316"/>
    </location>
</feature>
<dbReference type="PANTHER" id="PTHR30469">
    <property type="entry name" value="MULTIDRUG RESISTANCE PROTEIN MDTA"/>
    <property type="match status" value="1"/>
</dbReference>
<evidence type="ECO:0000256" key="2">
    <source>
        <dbReference type="SAM" id="Coils"/>
    </source>
</evidence>
<accession>A0A7Z6ZS60</accession>
<feature type="coiled-coil region" evidence="2">
    <location>
        <begin position="121"/>
        <end position="148"/>
    </location>
</feature>
<reference evidence="6" key="1">
    <citation type="journal article" date="2018" name="Front. Microbiol.">
        <title>Genome-Based Analysis Reveals the Taxonomy and Diversity of the Family Idiomarinaceae.</title>
        <authorList>
            <person name="Liu Y."/>
            <person name="Lai Q."/>
            <person name="Shao Z."/>
        </authorList>
    </citation>
    <scope>NUCLEOTIDE SEQUENCE [LARGE SCALE GENOMIC DNA]</scope>
    <source>
        <strain evidence="6">KYW314</strain>
    </source>
</reference>